<dbReference type="GO" id="GO:0005524">
    <property type="term" value="F:ATP binding"/>
    <property type="evidence" value="ECO:0007669"/>
    <property type="project" value="UniProtKB-KW"/>
</dbReference>
<keyword evidence="1" id="KW-0547">Nucleotide-binding</keyword>
<dbReference type="SUPFAM" id="SSF52540">
    <property type="entry name" value="P-loop containing nucleoside triphosphate hydrolases"/>
    <property type="match status" value="1"/>
</dbReference>
<dbReference type="InterPro" id="IPR003593">
    <property type="entry name" value="AAA+_ATPase"/>
</dbReference>
<dbReference type="GO" id="GO:0016887">
    <property type="term" value="F:ATP hydrolysis activity"/>
    <property type="evidence" value="ECO:0007669"/>
    <property type="project" value="InterPro"/>
</dbReference>
<dbReference type="GO" id="GO:0005886">
    <property type="term" value="C:plasma membrane"/>
    <property type="evidence" value="ECO:0007669"/>
    <property type="project" value="TreeGrafter"/>
</dbReference>
<protein>
    <submittedName>
        <fullName evidence="4">Putative ABC transport system ATP-binding protein</fullName>
    </submittedName>
</protein>
<dbReference type="Proteomes" id="UP000184543">
    <property type="component" value="Unassembled WGS sequence"/>
</dbReference>
<reference evidence="5" key="1">
    <citation type="submission" date="2016-11" db="EMBL/GenBank/DDBJ databases">
        <authorList>
            <person name="Varghese N."/>
            <person name="Submissions S."/>
        </authorList>
    </citation>
    <scope>NUCLEOTIDE SEQUENCE [LARGE SCALE GENOMIC DNA]</scope>
    <source>
        <strain evidence="5">DSM 19858</strain>
    </source>
</reference>
<keyword evidence="5" id="KW-1185">Reference proteome</keyword>
<dbReference type="GO" id="GO:0022857">
    <property type="term" value="F:transmembrane transporter activity"/>
    <property type="evidence" value="ECO:0007669"/>
    <property type="project" value="TreeGrafter"/>
</dbReference>
<dbReference type="PROSITE" id="PS50893">
    <property type="entry name" value="ABC_TRANSPORTER_2"/>
    <property type="match status" value="1"/>
</dbReference>
<dbReference type="AlphaFoldDB" id="A0A1M6MNT5"/>
<evidence type="ECO:0000256" key="2">
    <source>
        <dbReference type="ARBA" id="ARBA00022840"/>
    </source>
</evidence>
<dbReference type="SMART" id="SM00382">
    <property type="entry name" value="AAA"/>
    <property type="match status" value="1"/>
</dbReference>
<accession>A0A1M6MNT5</accession>
<dbReference type="InterPro" id="IPR003439">
    <property type="entry name" value="ABC_transporter-like_ATP-bd"/>
</dbReference>
<proteinExistence type="predicted"/>
<dbReference type="Pfam" id="PF00005">
    <property type="entry name" value="ABC_tran"/>
    <property type="match status" value="1"/>
</dbReference>
<dbReference type="InterPro" id="IPR027417">
    <property type="entry name" value="P-loop_NTPase"/>
</dbReference>
<dbReference type="InterPro" id="IPR017871">
    <property type="entry name" value="ABC_transporter-like_CS"/>
</dbReference>
<organism evidence="4 5">
    <name type="scientific">Pseudozobellia thermophila</name>
    <dbReference type="NCBI Taxonomy" id="192903"/>
    <lineage>
        <taxon>Bacteria</taxon>
        <taxon>Pseudomonadati</taxon>
        <taxon>Bacteroidota</taxon>
        <taxon>Flavobacteriia</taxon>
        <taxon>Flavobacteriales</taxon>
        <taxon>Flavobacteriaceae</taxon>
        <taxon>Pseudozobellia</taxon>
    </lineage>
</organism>
<sequence>MVEIRNLSFQYASHTPVLRFPDIHLKEKERLLILGRSGVGKTTLLHLMAGLLTPKEGLVKIGDVDINTLSDRALDRFRGRHIGMVFQNNHALRSLTVLENIKARLFFSGKSMVDKDIETLLGQLQIGDCKNQKINELSVGQLQRLGIAMAFVHRPRLLLADEPTSSLDDLNCATVLQLLKQQAEKNKANLVVITHDKRIKSAFKNVITL</sequence>
<dbReference type="EMBL" id="FQYU01000010">
    <property type="protein sequence ID" value="SHJ84943.1"/>
    <property type="molecule type" value="Genomic_DNA"/>
</dbReference>
<evidence type="ECO:0000313" key="5">
    <source>
        <dbReference type="Proteomes" id="UP000184543"/>
    </source>
</evidence>
<gene>
    <name evidence="4" type="ORF">SAMN04488513_11069</name>
</gene>
<keyword evidence="2 4" id="KW-0067">ATP-binding</keyword>
<dbReference type="PANTHER" id="PTHR24220">
    <property type="entry name" value="IMPORT ATP-BINDING PROTEIN"/>
    <property type="match status" value="1"/>
</dbReference>
<feature type="domain" description="ABC transporter" evidence="3">
    <location>
        <begin position="2"/>
        <end position="208"/>
    </location>
</feature>
<name>A0A1M6MNT5_9FLAO</name>
<dbReference type="Gene3D" id="3.40.50.300">
    <property type="entry name" value="P-loop containing nucleotide triphosphate hydrolases"/>
    <property type="match status" value="1"/>
</dbReference>
<dbReference type="RefSeq" id="WP_072995252.1">
    <property type="nucleotide sequence ID" value="NZ_FQYU01000010.1"/>
</dbReference>
<dbReference type="InterPro" id="IPR015854">
    <property type="entry name" value="ABC_transpr_LolD-like"/>
</dbReference>
<dbReference type="STRING" id="192903.SAMN04488513_11069"/>
<dbReference type="OrthoDB" id="1414429at2"/>
<evidence type="ECO:0000313" key="4">
    <source>
        <dbReference type="EMBL" id="SHJ84943.1"/>
    </source>
</evidence>
<dbReference type="PANTHER" id="PTHR24220:SF659">
    <property type="entry name" value="TRANSPORTER, PUTATIVE-RELATED"/>
    <property type="match status" value="1"/>
</dbReference>
<dbReference type="PROSITE" id="PS00211">
    <property type="entry name" value="ABC_TRANSPORTER_1"/>
    <property type="match status" value="1"/>
</dbReference>
<evidence type="ECO:0000259" key="3">
    <source>
        <dbReference type="PROSITE" id="PS50893"/>
    </source>
</evidence>
<evidence type="ECO:0000256" key="1">
    <source>
        <dbReference type="ARBA" id="ARBA00022741"/>
    </source>
</evidence>